<protein>
    <recommendedName>
        <fullName evidence="16">Na(+)-translocating NADH-quinone reductase subunit B</fullName>
        <shortName evidence="16">Na(+)-NQR subunit B</shortName>
        <shortName evidence="16">Na(+)-translocating NQR subunit B</shortName>
        <ecNumber evidence="16">7.2.1.1</ecNumber>
    </recommendedName>
    <alternativeName>
        <fullName evidence="16">NQR complex subunit B</fullName>
    </alternativeName>
    <alternativeName>
        <fullName evidence="16">NQR-1 subunit B</fullName>
    </alternativeName>
</protein>
<evidence type="ECO:0000256" key="1">
    <source>
        <dbReference type="ARBA" id="ARBA00022448"/>
    </source>
</evidence>
<evidence type="ECO:0000256" key="14">
    <source>
        <dbReference type="ARBA" id="ARBA00023136"/>
    </source>
</evidence>
<keyword evidence="15 16" id="KW-0739">Sodium transport</keyword>
<comment type="catalytic activity">
    <reaction evidence="16">
        <text>a ubiquinone + n Na(+)(in) + NADH + H(+) = a ubiquinol + n Na(+)(out) + NAD(+)</text>
        <dbReference type="Rhea" id="RHEA:47748"/>
        <dbReference type="Rhea" id="RHEA-COMP:9565"/>
        <dbReference type="Rhea" id="RHEA-COMP:9566"/>
        <dbReference type="ChEBI" id="CHEBI:15378"/>
        <dbReference type="ChEBI" id="CHEBI:16389"/>
        <dbReference type="ChEBI" id="CHEBI:17976"/>
        <dbReference type="ChEBI" id="CHEBI:29101"/>
        <dbReference type="ChEBI" id="CHEBI:57540"/>
        <dbReference type="ChEBI" id="CHEBI:57945"/>
        <dbReference type="EC" id="7.2.1.1"/>
    </reaction>
</comment>
<keyword evidence="5 16" id="KW-0285">Flavoprotein</keyword>
<feature type="transmembrane region" description="Helical" evidence="16">
    <location>
        <begin position="394"/>
        <end position="414"/>
    </location>
</feature>
<gene>
    <name evidence="16 18" type="primary">nqrB</name>
    <name evidence="18" type="ORF">HG15A2_23050</name>
</gene>
<keyword evidence="12 16" id="KW-0406">Ion transport</keyword>
<keyword evidence="14 16" id="KW-0472">Membrane</keyword>
<organism evidence="18 19">
    <name type="scientific">Adhaeretor mobilis</name>
    <dbReference type="NCBI Taxonomy" id="1930276"/>
    <lineage>
        <taxon>Bacteria</taxon>
        <taxon>Pseudomonadati</taxon>
        <taxon>Planctomycetota</taxon>
        <taxon>Planctomycetia</taxon>
        <taxon>Pirellulales</taxon>
        <taxon>Lacipirellulaceae</taxon>
        <taxon>Adhaeretor</taxon>
    </lineage>
</organism>
<keyword evidence="19" id="KW-1185">Reference proteome</keyword>
<keyword evidence="9 16" id="KW-1133">Transmembrane helix</keyword>
<evidence type="ECO:0000256" key="8">
    <source>
        <dbReference type="ARBA" id="ARBA00022967"/>
    </source>
</evidence>
<evidence type="ECO:0000256" key="5">
    <source>
        <dbReference type="ARBA" id="ARBA00022630"/>
    </source>
</evidence>
<feature type="transmembrane region" description="Helical" evidence="16">
    <location>
        <begin position="58"/>
        <end position="78"/>
    </location>
</feature>
<feature type="transmembrane region" description="Helical" evidence="16">
    <location>
        <begin position="195"/>
        <end position="214"/>
    </location>
</feature>
<keyword evidence="11 16" id="KW-0915">Sodium</keyword>
<proteinExistence type="inferred from homology"/>
<feature type="transmembrane region" description="Helical" evidence="16">
    <location>
        <begin position="116"/>
        <end position="137"/>
    </location>
</feature>
<evidence type="ECO:0000256" key="3">
    <source>
        <dbReference type="ARBA" id="ARBA00022519"/>
    </source>
</evidence>
<dbReference type="EC" id="7.2.1.1" evidence="16"/>
<dbReference type="GO" id="GO:0006814">
    <property type="term" value="P:sodium ion transport"/>
    <property type="evidence" value="ECO:0007669"/>
    <property type="project" value="UniProtKB-UniRule"/>
</dbReference>
<reference evidence="18 19" key="1">
    <citation type="submission" date="2019-02" db="EMBL/GenBank/DDBJ databases">
        <title>Deep-cultivation of Planctomycetes and their phenomic and genomic characterization uncovers novel biology.</title>
        <authorList>
            <person name="Wiegand S."/>
            <person name="Jogler M."/>
            <person name="Boedeker C."/>
            <person name="Pinto D."/>
            <person name="Vollmers J."/>
            <person name="Rivas-Marin E."/>
            <person name="Kohn T."/>
            <person name="Peeters S.H."/>
            <person name="Heuer A."/>
            <person name="Rast P."/>
            <person name="Oberbeckmann S."/>
            <person name="Bunk B."/>
            <person name="Jeske O."/>
            <person name="Meyerdierks A."/>
            <person name="Storesund J.E."/>
            <person name="Kallscheuer N."/>
            <person name="Luecker S."/>
            <person name="Lage O.M."/>
            <person name="Pohl T."/>
            <person name="Merkel B.J."/>
            <person name="Hornburger P."/>
            <person name="Mueller R.-W."/>
            <person name="Bruemmer F."/>
            <person name="Labrenz M."/>
            <person name="Spormann A.M."/>
            <person name="Op den Camp H."/>
            <person name="Overmann J."/>
            <person name="Amann R."/>
            <person name="Jetten M.S.M."/>
            <person name="Mascher T."/>
            <person name="Medema M.H."/>
            <person name="Devos D.P."/>
            <person name="Kaster A.-K."/>
            <person name="Ovreas L."/>
            <person name="Rohde M."/>
            <person name="Galperin M.Y."/>
            <person name="Jogler C."/>
        </authorList>
    </citation>
    <scope>NUCLEOTIDE SEQUENCE [LARGE SCALE GENOMIC DNA]</scope>
    <source>
        <strain evidence="18 19">HG15A2</strain>
    </source>
</reference>
<dbReference type="InterPro" id="IPR010966">
    <property type="entry name" value="NqrB"/>
</dbReference>
<evidence type="ECO:0000256" key="11">
    <source>
        <dbReference type="ARBA" id="ARBA00023053"/>
    </source>
</evidence>
<dbReference type="GO" id="GO:0022904">
    <property type="term" value="P:respiratory electron transport chain"/>
    <property type="evidence" value="ECO:0007669"/>
    <property type="project" value="InterPro"/>
</dbReference>
<keyword evidence="2 16" id="KW-1003">Cell membrane</keyword>
<dbReference type="EMBL" id="CP036263">
    <property type="protein sequence ID" value="QDS99016.1"/>
    <property type="molecule type" value="Genomic_DNA"/>
</dbReference>
<name>A0A517MVW1_9BACT</name>
<dbReference type="Proteomes" id="UP000319852">
    <property type="component" value="Chromosome"/>
</dbReference>
<evidence type="ECO:0000256" key="7">
    <source>
        <dbReference type="ARBA" id="ARBA00022692"/>
    </source>
</evidence>
<feature type="transmembrane region" description="Helical" evidence="16">
    <location>
        <begin position="149"/>
        <end position="164"/>
    </location>
</feature>
<sequence>MLTVLRKLLDRLHPTFSEGGKLERLYPAYEAIDTFLYTPSDVTNTAAHVRDGMDLKRMMSIVVIALLPCFFMACHNTGYQANLAIAADAQPIETWREPVMSSLGLEHDPESFLSNFLYGFLFWMPIYLVTLAVGGTLEAIFSIVRGHEINEGFLVTSALFPLTLPPSTPLWQAGLGIAFGVVIGKEIFGGTGKNFLNPALTGRAFLYFAFPTYMSGVKRVPTPGTEELGVGVWTAADGVSGATPLGAMGTFKVQDATEGFLPSVQTLTDFSWWDCFVGYIPGSMGETSVIACLIGAAILIGMGIGSWKIMAGCFLGATAMSSLLVMFSSNPEYAITNLGPHWHWVIGSFAFGTVFMATDPVSASMTETGRWWYGGLVGVMTILIRSINPAFAEGVMLAILFGNVMAPLIDYFVIQANIKRRMARYAA</sequence>
<evidence type="ECO:0000256" key="12">
    <source>
        <dbReference type="ARBA" id="ARBA00023065"/>
    </source>
</evidence>
<dbReference type="InterPro" id="IPR004338">
    <property type="entry name" value="NqrB/RnfD"/>
</dbReference>
<evidence type="ECO:0000313" key="18">
    <source>
        <dbReference type="EMBL" id="QDS99016.1"/>
    </source>
</evidence>
<feature type="transmembrane region" description="Helical" evidence="16">
    <location>
        <begin position="370"/>
        <end position="388"/>
    </location>
</feature>
<comment type="cofactor">
    <cofactor evidence="16 17">
        <name>FMN</name>
        <dbReference type="ChEBI" id="CHEBI:58210"/>
    </cofactor>
</comment>
<keyword evidence="10 16" id="KW-0520">NAD</keyword>
<feature type="transmembrane region" description="Helical" evidence="16">
    <location>
        <begin position="309"/>
        <end position="329"/>
    </location>
</feature>
<comment type="subcellular location">
    <subcellularLocation>
        <location evidence="16">Cell membrane</location>
        <topology evidence="16">Multi-pass membrane protein</topology>
    </subcellularLocation>
</comment>
<comment type="subunit">
    <text evidence="16">Composed of six subunits; NqrA, NqrB, NqrC, NqrD, NqrE and NqrF.</text>
</comment>
<evidence type="ECO:0000256" key="4">
    <source>
        <dbReference type="ARBA" id="ARBA00022553"/>
    </source>
</evidence>
<evidence type="ECO:0000256" key="13">
    <source>
        <dbReference type="ARBA" id="ARBA00023075"/>
    </source>
</evidence>
<keyword evidence="18" id="KW-0560">Oxidoreductase</keyword>
<evidence type="ECO:0000256" key="10">
    <source>
        <dbReference type="ARBA" id="ARBA00023027"/>
    </source>
</evidence>
<evidence type="ECO:0000256" key="16">
    <source>
        <dbReference type="HAMAP-Rule" id="MF_00426"/>
    </source>
</evidence>
<dbReference type="NCBIfam" id="TIGR01937">
    <property type="entry name" value="nqrB"/>
    <property type="match status" value="1"/>
</dbReference>
<keyword evidence="3" id="KW-0997">Cell inner membrane</keyword>
<dbReference type="GO" id="GO:0010181">
    <property type="term" value="F:FMN binding"/>
    <property type="evidence" value="ECO:0007669"/>
    <property type="project" value="InterPro"/>
</dbReference>
<dbReference type="Pfam" id="PF03116">
    <property type="entry name" value="NQR2_RnfD_RnfE"/>
    <property type="match status" value="1"/>
</dbReference>
<accession>A0A517MVW1</accession>
<keyword evidence="1 16" id="KW-0813">Transport</keyword>
<keyword evidence="4 16" id="KW-0597">Phosphoprotein</keyword>
<comment type="similarity">
    <text evidence="16">Belongs to the NqrB/RnfD family.</text>
</comment>
<evidence type="ECO:0000256" key="15">
    <source>
        <dbReference type="ARBA" id="ARBA00023201"/>
    </source>
</evidence>
<keyword evidence="13 16" id="KW-0830">Ubiquinone</keyword>
<keyword evidence="7 16" id="KW-0812">Transmembrane</keyword>
<evidence type="ECO:0000256" key="9">
    <source>
        <dbReference type="ARBA" id="ARBA00022989"/>
    </source>
</evidence>
<dbReference type="OrthoDB" id="9776359at2"/>
<evidence type="ECO:0000256" key="17">
    <source>
        <dbReference type="PIRSR" id="PIRSR016055-50"/>
    </source>
</evidence>
<dbReference type="GO" id="GO:0016655">
    <property type="term" value="F:oxidoreductase activity, acting on NAD(P)H, quinone or similar compound as acceptor"/>
    <property type="evidence" value="ECO:0007669"/>
    <property type="project" value="UniProtKB-UniRule"/>
</dbReference>
<comment type="function">
    <text evidence="16">NQR complex catalyzes the reduction of ubiquinone-1 to ubiquinol by two successive reactions, coupled with the transport of Na(+) ions from the cytoplasm to the periplasm. NqrA to NqrE are probably involved in the second step, the conversion of ubisemiquinone to ubiquinol.</text>
</comment>
<dbReference type="PANTHER" id="PTHR30578:SF1">
    <property type="entry name" value="NA(+)-TRANSLOCATING NADH-QUINONE REDUCTASE SUBUNIT B"/>
    <property type="match status" value="1"/>
</dbReference>
<dbReference type="PANTHER" id="PTHR30578">
    <property type="entry name" value="ELECTRON TRANSPORT COMPLEX PROTEIN RNFD"/>
    <property type="match status" value="1"/>
</dbReference>
<dbReference type="GO" id="GO:0005886">
    <property type="term" value="C:plasma membrane"/>
    <property type="evidence" value="ECO:0007669"/>
    <property type="project" value="UniProtKB-SubCell"/>
</dbReference>
<dbReference type="HAMAP" id="MF_00426">
    <property type="entry name" value="NqrB"/>
    <property type="match status" value="1"/>
</dbReference>
<dbReference type="KEGG" id="amob:HG15A2_23050"/>
<dbReference type="GO" id="GO:0055085">
    <property type="term" value="P:transmembrane transport"/>
    <property type="evidence" value="ECO:0007669"/>
    <property type="project" value="InterPro"/>
</dbReference>
<dbReference type="NCBIfam" id="NF003756">
    <property type="entry name" value="PRK05349.1"/>
    <property type="match status" value="1"/>
</dbReference>
<keyword evidence="6 16" id="KW-0288">FMN</keyword>
<feature type="modified residue" description="FMN phosphoryl threonine" evidence="16 17">
    <location>
        <position position="243"/>
    </location>
</feature>
<evidence type="ECO:0000256" key="6">
    <source>
        <dbReference type="ARBA" id="ARBA00022643"/>
    </source>
</evidence>
<dbReference type="PIRSF" id="PIRSF016055">
    <property type="entry name" value="NADH-UbQ_OxRdtase_B_su"/>
    <property type="match status" value="1"/>
</dbReference>
<keyword evidence="8 16" id="KW-1278">Translocase</keyword>
<feature type="transmembrane region" description="Helical" evidence="16">
    <location>
        <begin position="341"/>
        <end position="358"/>
    </location>
</feature>
<feature type="transmembrane region" description="Helical" evidence="16">
    <location>
        <begin position="276"/>
        <end position="302"/>
    </location>
</feature>
<evidence type="ECO:0000256" key="2">
    <source>
        <dbReference type="ARBA" id="ARBA00022475"/>
    </source>
</evidence>
<dbReference type="RefSeq" id="WP_145060303.1">
    <property type="nucleotide sequence ID" value="NZ_CP036263.1"/>
</dbReference>
<evidence type="ECO:0000313" key="19">
    <source>
        <dbReference type="Proteomes" id="UP000319852"/>
    </source>
</evidence>
<dbReference type="AlphaFoldDB" id="A0A517MVW1"/>